<evidence type="ECO:0000313" key="2">
    <source>
        <dbReference type="Proteomes" id="UP000475545"/>
    </source>
</evidence>
<dbReference type="SUPFAM" id="SSF51126">
    <property type="entry name" value="Pectin lyase-like"/>
    <property type="match status" value="2"/>
</dbReference>
<protein>
    <recommendedName>
        <fullName evidence="3">Right handed beta helix domain-containing protein</fullName>
    </recommendedName>
</protein>
<name>A0A6L7GK00_9ACTN</name>
<evidence type="ECO:0008006" key="3">
    <source>
        <dbReference type="Google" id="ProtNLM"/>
    </source>
</evidence>
<accession>A0A6L7GK00</accession>
<dbReference type="AlphaFoldDB" id="A0A6L7GK00"/>
<gene>
    <name evidence="1" type="ORF">GIY30_02575</name>
</gene>
<dbReference type="RefSeq" id="WP_160900416.1">
    <property type="nucleotide sequence ID" value="NZ_CP102850.1"/>
</dbReference>
<proteinExistence type="predicted"/>
<dbReference type="EMBL" id="WMBR01000001">
    <property type="protein sequence ID" value="MXP20249.1"/>
    <property type="molecule type" value="Genomic_DNA"/>
</dbReference>
<keyword evidence="2" id="KW-1185">Reference proteome</keyword>
<dbReference type="Gene3D" id="2.160.20.10">
    <property type="entry name" value="Single-stranded right-handed beta-helix, Pectin lyase-like"/>
    <property type="match status" value="1"/>
</dbReference>
<dbReference type="InterPro" id="IPR012334">
    <property type="entry name" value="Pectin_lyas_fold"/>
</dbReference>
<sequence>MSPTGQLARAKVTHTAGTHFDASAWLYVTLTLEDFGAVGDGLADDTEAINRALVSAYPVLGNQSATYRVTSEIKMKNGSDVDFQGAIIRPDFAAQPQALSVILIAGASSAESSASNCRIENCKIIATNQKNVKFGIEVYGATTAAKPANILIRGVVTKNCDKGGIFLNTCTAIRIVDCINDGGNRAIGVGATKSHSDTTDVLVQGCSSKNSLSFCFQTYYGSAIQLVGNVGDGSKQRSADFSIITVDRSRDVSVMANSCTNSPEAQIYVTGASGVNVTGNIVSGGAHGIHVCCNFEAEEDAAIREARNISVTGNITSSHAVSDVLINGVQQAVVSANAMRGTACSLRVQDTIRRQDSMQMNTRDFSAVGNVGSAEFQASIESPSAAPSTIALAANRFTGWTGWDRRFSGLDVINTEYRLGGNQLTQIGAIKYDDVAGPSAIREFRFADETANHGFVEQVDSGRINYINAETSKSLLTMHISNSDGARGIEVLPNGGGIYLHSPDGTRFKVSVANDGEIKVARSTS</sequence>
<organism evidence="1 2">
    <name type="scientific">Gordonia mangrovi</name>
    <dbReference type="NCBI Taxonomy" id="2665643"/>
    <lineage>
        <taxon>Bacteria</taxon>
        <taxon>Bacillati</taxon>
        <taxon>Actinomycetota</taxon>
        <taxon>Actinomycetes</taxon>
        <taxon>Mycobacteriales</taxon>
        <taxon>Gordoniaceae</taxon>
        <taxon>Gordonia</taxon>
    </lineage>
</organism>
<comment type="caution">
    <text evidence="1">The sequence shown here is derived from an EMBL/GenBank/DDBJ whole genome shotgun (WGS) entry which is preliminary data.</text>
</comment>
<dbReference type="InterPro" id="IPR006626">
    <property type="entry name" value="PbH1"/>
</dbReference>
<dbReference type="SMART" id="SM00710">
    <property type="entry name" value="PbH1"/>
    <property type="match status" value="3"/>
</dbReference>
<evidence type="ECO:0000313" key="1">
    <source>
        <dbReference type="EMBL" id="MXP20249.1"/>
    </source>
</evidence>
<reference evidence="1 2" key="1">
    <citation type="submission" date="2019-11" db="EMBL/GenBank/DDBJ databases">
        <title>Gordonia sp. nov., a novel actinobacterium isolated from mangrove soil in Hainan.</title>
        <authorList>
            <person name="Huang X."/>
            <person name="Xie Y."/>
            <person name="Chu X."/>
            <person name="Xiao K."/>
        </authorList>
    </citation>
    <scope>NUCLEOTIDE SEQUENCE [LARGE SCALE GENOMIC DNA]</scope>
    <source>
        <strain evidence="1 2">HNM0687</strain>
    </source>
</reference>
<dbReference type="Proteomes" id="UP000475545">
    <property type="component" value="Unassembled WGS sequence"/>
</dbReference>
<dbReference type="InterPro" id="IPR011050">
    <property type="entry name" value="Pectin_lyase_fold/virulence"/>
</dbReference>